<dbReference type="Pfam" id="PF00096">
    <property type="entry name" value="zf-C2H2"/>
    <property type="match status" value="4"/>
</dbReference>
<feature type="domain" description="C2H2-type" evidence="9">
    <location>
        <begin position="767"/>
        <end position="795"/>
    </location>
</feature>
<keyword evidence="7" id="KW-0539">Nucleus</keyword>
<reference evidence="10 11" key="1">
    <citation type="submission" date="2020-04" db="EMBL/GenBank/DDBJ databases">
        <authorList>
            <person name="Alioto T."/>
            <person name="Alioto T."/>
            <person name="Gomez Garrido J."/>
        </authorList>
    </citation>
    <scope>NUCLEOTIDE SEQUENCE [LARGE SCALE GENOMIC DNA]</scope>
</reference>
<evidence type="ECO:0000313" key="11">
    <source>
        <dbReference type="Proteomes" id="UP000494165"/>
    </source>
</evidence>
<evidence type="ECO:0000259" key="9">
    <source>
        <dbReference type="PROSITE" id="PS50157"/>
    </source>
</evidence>
<dbReference type="Gene3D" id="3.30.160.60">
    <property type="entry name" value="Classic Zinc Finger"/>
    <property type="match status" value="8"/>
</dbReference>
<feature type="domain" description="C2H2-type" evidence="9">
    <location>
        <begin position="287"/>
        <end position="314"/>
    </location>
</feature>
<evidence type="ECO:0000256" key="8">
    <source>
        <dbReference type="PROSITE-ProRule" id="PRU00042"/>
    </source>
</evidence>
<feature type="domain" description="C2H2-type" evidence="9">
    <location>
        <begin position="625"/>
        <end position="652"/>
    </location>
</feature>
<keyword evidence="6" id="KW-0238">DNA-binding</keyword>
<feature type="domain" description="C2H2-type" evidence="9">
    <location>
        <begin position="228"/>
        <end position="255"/>
    </location>
</feature>
<protein>
    <recommendedName>
        <fullName evidence="9">C2H2-type domain-containing protein</fullName>
    </recommendedName>
</protein>
<evidence type="ECO:0000256" key="7">
    <source>
        <dbReference type="ARBA" id="ARBA00023242"/>
    </source>
</evidence>
<evidence type="ECO:0000256" key="4">
    <source>
        <dbReference type="ARBA" id="ARBA00022771"/>
    </source>
</evidence>
<feature type="domain" description="C2H2-type" evidence="9">
    <location>
        <begin position="739"/>
        <end position="766"/>
    </location>
</feature>
<dbReference type="PANTHER" id="PTHR24376:SF243">
    <property type="entry name" value="C2H2-TYPE DOMAIN-CONTAINING PROTEIN"/>
    <property type="match status" value="1"/>
</dbReference>
<evidence type="ECO:0000256" key="6">
    <source>
        <dbReference type="ARBA" id="ARBA00023125"/>
    </source>
</evidence>
<dbReference type="InterPro" id="IPR036236">
    <property type="entry name" value="Znf_C2H2_sf"/>
</dbReference>
<dbReference type="PANTHER" id="PTHR24376">
    <property type="entry name" value="ZINC FINGER PROTEIN"/>
    <property type="match status" value="1"/>
</dbReference>
<feature type="domain" description="C2H2-type" evidence="9">
    <location>
        <begin position="653"/>
        <end position="680"/>
    </location>
</feature>
<dbReference type="AlphaFoldDB" id="A0A8S1C5I8"/>
<keyword evidence="4 8" id="KW-0863">Zinc-finger</keyword>
<sequence>MDLTGACSYVLQPQHKNTPQQIVQSAKGDEKMYSKKGKYIDKRREKKTVWELANCKKRCFICTKPLVGNPSFLQKARTKHSNATFATCLKDIANSKFPVVVAVDDRCCCYCASLIQQRDQFEKDLGIVNNTLFTFLKASCSLRNIGNSTNISTEGETHIDHGSVVSISVEKEEAVVCTKAKEANQILYECGTCQKLFNSTDDLYKHGCFDQTSVSSKALQKKKNVESYPCSMCPSTFNTPIGLHVHARTHKKEPREEKISYQECKKCKLMFPSLLMLQEHYEIHDKFRCSTCGKKFKNKEAFEEHLTIMAKLQQDFCISCNQIFSTKEALTVHLAESHGQMEDPSENLALRVIYSCPCCNAEIPDTKSINDHKSTHLMVSIDYEATSNEPICEVTVESSPRKIIRDSGQESESIGKRANSDHSYSLELPELKMEPGYLDKPKNVPLETAMAPPVKIKPCVYECGMCDVRASSVNNLLEHFKTHKDQPISCKHCGIKMPSISALSKHLQYHVKPGQGIECLMCKQSVESKDQLMKHMLGYHKYKQQCKYCCEQFRYATDLTVHLALHPESRNFPCLFCNERFSNMAQLEKHQSQEHREPKCNVCGKEIQDRKKLHEHELRHRKDLNPCSKCHRIFKTSSGLKNHMPVHTGEYKYRCDTCLKGFMNRSIFREHVNNHLEQPVMLYKCRYCEKGFNHQGSMWIHEKWHKNPFPYQCKLCGKKLRHSSILATHMRRHQGLRPYKCPHCNLSVTSSSTFKRHMMLHTGNYAYNCQECKKGFTTKHKFHQHRYSVHSIPLPAKKDVPLKISLGAPSSANNYDVDDSLMQDEATIAYIVGDFEDNAAGDQQLETATDEQQQAVANLELLDENSTAWTVVQT</sequence>
<proteinExistence type="predicted"/>
<dbReference type="GO" id="GO:0008270">
    <property type="term" value="F:zinc ion binding"/>
    <property type="evidence" value="ECO:0007669"/>
    <property type="project" value="UniProtKB-KW"/>
</dbReference>
<feature type="domain" description="C2H2-type" evidence="9">
    <location>
        <begin position="572"/>
        <end position="600"/>
    </location>
</feature>
<keyword evidence="2" id="KW-0479">Metal-binding</keyword>
<organism evidence="10 11">
    <name type="scientific">Cloeon dipterum</name>
    <dbReference type="NCBI Taxonomy" id="197152"/>
    <lineage>
        <taxon>Eukaryota</taxon>
        <taxon>Metazoa</taxon>
        <taxon>Ecdysozoa</taxon>
        <taxon>Arthropoda</taxon>
        <taxon>Hexapoda</taxon>
        <taxon>Insecta</taxon>
        <taxon>Pterygota</taxon>
        <taxon>Palaeoptera</taxon>
        <taxon>Ephemeroptera</taxon>
        <taxon>Pisciforma</taxon>
        <taxon>Baetidae</taxon>
        <taxon>Cloeon</taxon>
    </lineage>
</organism>
<dbReference type="OrthoDB" id="8922241at2759"/>
<name>A0A8S1C5I8_9INSE</name>
<dbReference type="SMART" id="SM00355">
    <property type="entry name" value="ZnF_C2H2"/>
    <property type="match status" value="17"/>
</dbReference>
<evidence type="ECO:0000256" key="1">
    <source>
        <dbReference type="ARBA" id="ARBA00004123"/>
    </source>
</evidence>
<dbReference type="Proteomes" id="UP000494165">
    <property type="component" value="Unassembled WGS sequence"/>
</dbReference>
<comment type="caution">
    <text evidence="10">The sequence shown here is derived from an EMBL/GenBank/DDBJ whole genome shotgun (WGS) entry which is preliminary data.</text>
</comment>
<accession>A0A8S1C5I8</accession>
<feature type="domain" description="C2H2-type" evidence="9">
    <location>
        <begin position="544"/>
        <end position="571"/>
    </location>
</feature>
<dbReference type="PROSITE" id="PS00028">
    <property type="entry name" value="ZINC_FINGER_C2H2_1"/>
    <property type="match status" value="12"/>
</dbReference>
<comment type="subcellular location">
    <subcellularLocation>
        <location evidence="1">Nucleus</location>
    </subcellularLocation>
</comment>
<evidence type="ECO:0000313" key="10">
    <source>
        <dbReference type="EMBL" id="CAB3364040.1"/>
    </source>
</evidence>
<dbReference type="InterPro" id="IPR013087">
    <property type="entry name" value="Znf_C2H2_type"/>
</dbReference>
<dbReference type="SUPFAM" id="SSF57667">
    <property type="entry name" value="beta-beta-alpha zinc fingers"/>
    <property type="match status" value="7"/>
</dbReference>
<keyword evidence="3" id="KW-0677">Repeat</keyword>
<feature type="domain" description="C2H2-type" evidence="9">
    <location>
        <begin position="711"/>
        <end position="738"/>
    </location>
</feature>
<dbReference type="FunFam" id="3.30.160.60:FF:000446">
    <property type="entry name" value="Zinc finger protein"/>
    <property type="match status" value="2"/>
</dbReference>
<keyword evidence="11" id="KW-1185">Reference proteome</keyword>
<feature type="domain" description="C2H2-type" evidence="9">
    <location>
        <begin position="461"/>
        <end position="488"/>
    </location>
</feature>
<dbReference type="PROSITE" id="PS50157">
    <property type="entry name" value="ZINC_FINGER_C2H2_2"/>
    <property type="match status" value="11"/>
</dbReference>
<evidence type="ECO:0000256" key="3">
    <source>
        <dbReference type="ARBA" id="ARBA00022737"/>
    </source>
</evidence>
<evidence type="ECO:0000256" key="2">
    <source>
        <dbReference type="ARBA" id="ARBA00022723"/>
    </source>
</evidence>
<evidence type="ECO:0000256" key="5">
    <source>
        <dbReference type="ARBA" id="ARBA00022833"/>
    </source>
</evidence>
<dbReference type="EMBL" id="CADEPI010000014">
    <property type="protein sequence ID" value="CAB3364040.1"/>
    <property type="molecule type" value="Genomic_DNA"/>
</dbReference>
<keyword evidence="5" id="KW-0862">Zinc</keyword>
<gene>
    <name evidence="10" type="ORF">CLODIP_2_CD06985</name>
</gene>
<feature type="domain" description="C2H2-type" evidence="9">
    <location>
        <begin position="683"/>
        <end position="710"/>
    </location>
</feature>
<dbReference type="GO" id="GO:0005634">
    <property type="term" value="C:nucleus"/>
    <property type="evidence" value="ECO:0007669"/>
    <property type="project" value="UniProtKB-SubCell"/>
</dbReference>